<gene>
    <name evidence="3" type="ORF">H9785_07165</name>
</gene>
<proteinExistence type="predicted"/>
<feature type="domain" description="FecR protein" evidence="1">
    <location>
        <begin position="123"/>
        <end position="218"/>
    </location>
</feature>
<dbReference type="PANTHER" id="PTHR30273:SF2">
    <property type="entry name" value="PROTEIN FECR"/>
    <property type="match status" value="1"/>
</dbReference>
<dbReference type="Pfam" id="PF16344">
    <property type="entry name" value="FecR_C"/>
    <property type="match status" value="1"/>
</dbReference>
<evidence type="ECO:0000313" key="3">
    <source>
        <dbReference type="EMBL" id="HJA83729.1"/>
    </source>
</evidence>
<dbReference type="GO" id="GO:0016989">
    <property type="term" value="F:sigma factor antagonist activity"/>
    <property type="evidence" value="ECO:0007669"/>
    <property type="project" value="TreeGrafter"/>
</dbReference>
<organism evidence="3 4">
    <name type="scientific">Candidatus Bacteroides intestinavium</name>
    <dbReference type="NCBI Taxonomy" id="2838469"/>
    <lineage>
        <taxon>Bacteria</taxon>
        <taxon>Pseudomonadati</taxon>
        <taxon>Bacteroidota</taxon>
        <taxon>Bacteroidia</taxon>
        <taxon>Bacteroidales</taxon>
        <taxon>Bacteroidaceae</taxon>
        <taxon>Bacteroides</taxon>
    </lineage>
</organism>
<protein>
    <submittedName>
        <fullName evidence="3">FecR domain-containing protein</fullName>
    </submittedName>
</protein>
<dbReference type="Proteomes" id="UP000823860">
    <property type="component" value="Unassembled WGS sequence"/>
</dbReference>
<dbReference type="Pfam" id="PF04773">
    <property type="entry name" value="FecR"/>
    <property type="match status" value="1"/>
</dbReference>
<dbReference type="Gene3D" id="2.60.120.1440">
    <property type="match status" value="1"/>
</dbReference>
<dbReference type="Gene3D" id="3.55.50.30">
    <property type="match status" value="1"/>
</dbReference>
<sequence>MNEQGTPMEQRLFDYYDGRLGEDESRDVQSWIEASDENRRTARRVYMLLLALDTHRVRQLTDTEGALKAVKSKGRLRPPRRTAGWWQWTQRVAAVLFLPMVLLAAWQYNRLQHDDTMAAADIEIRTNPGMTTRLTLPDHTQVWLNASSVLTYPARFAEGTRAVRLRGEAYFEVARDPQSRFVVHTPGQSAVEVHGTRFNIEAYPDHPYVTTTLTEGSVSFLSPGEHETRRTRLEPGEKLIYDTGTRQLTRLATDGASELSWKDGLIIFDNTPLEEALHMLGKRFNVAFTVTNPDLTDDRFTGTFSDQQLEQILRFFKISTGIGWRYVDSADPKQEKLKIEIY</sequence>
<dbReference type="AlphaFoldDB" id="A0A9D2HSP9"/>
<comment type="caution">
    <text evidence="3">The sequence shown here is derived from an EMBL/GenBank/DDBJ whole genome shotgun (WGS) entry which is preliminary data.</text>
</comment>
<dbReference type="InterPro" id="IPR032508">
    <property type="entry name" value="FecR_C"/>
</dbReference>
<dbReference type="FunFam" id="2.60.120.1440:FF:000001">
    <property type="entry name" value="Putative anti-sigma factor"/>
    <property type="match status" value="1"/>
</dbReference>
<evidence type="ECO:0000259" key="2">
    <source>
        <dbReference type="Pfam" id="PF16344"/>
    </source>
</evidence>
<dbReference type="InterPro" id="IPR006860">
    <property type="entry name" value="FecR"/>
</dbReference>
<feature type="domain" description="Protein FecR C-terminal" evidence="2">
    <location>
        <begin position="266"/>
        <end position="325"/>
    </location>
</feature>
<evidence type="ECO:0000259" key="1">
    <source>
        <dbReference type="Pfam" id="PF04773"/>
    </source>
</evidence>
<dbReference type="InterPro" id="IPR012373">
    <property type="entry name" value="Ferrdict_sens_TM"/>
</dbReference>
<evidence type="ECO:0000313" key="4">
    <source>
        <dbReference type="Proteomes" id="UP000823860"/>
    </source>
</evidence>
<reference evidence="3" key="2">
    <citation type="submission" date="2021-04" db="EMBL/GenBank/DDBJ databases">
        <authorList>
            <person name="Gilroy R."/>
        </authorList>
    </citation>
    <scope>NUCLEOTIDE SEQUENCE</scope>
    <source>
        <strain evidence="3">ChiHecec1B25-7008</strain>
    </source>
</reference>
<accession>A0A9D2HSP9</accession>
<reference evidence="3" key="1">
    <citation type="journal article" date="2021" name="PeerJ">
        <title>Extensive microbial diversity within the chicken gut microbiome revealed by metagenomics and culture.</title>
        <authorList>
            <person name="Gilroy R."/>
            <person name="Ravi A."/>
            <person name="Getino M."/>
            <person name="Pursley I."/>
            <person name="Horton D.L."/>
            <person name="Alikhan N.F."/>
            <person name="Baker D."/>
            <person name="Gharbi K."/>
            <person name="Hall N."/>
            <person name="Watson M."/>
            <person name="Adriaenssens E.M."/>
            <person name="Foster-Nyarko E."/>
            <person name="Jarju S."/>
            <person name="Secka A."/>
            <person name="Antonio M."/>
            <person name="Oren A."/>
            <person name="Chaudhuri R.R."/>
            <person name="La Ragione R."/>
            <person name="Hildebrand F."/>
            <person name="Pallen M.J."/>
        </authorList>
    </citation>
    <scope>NUCLEOTIDE SEQUENCE</scope>
    <source>
        <strain evidence="3">ChiHecec1B25-7008</strain>
    </source>
</reference>
<dbReference type="PIRSF" id="PIRSF018266">
    <property type="entry name" value="FecR"/>
    <property type="match status" value="1"/>
</dbReference>
<dbReference type="EMBL" id="DWZE01000083">
    <property type="protein sequence ID" value="HJA83729.1"/>
    <property type="molecule type" value="Genomic_DNA"/>
</dbReference>
<name>A0A9D2HSP9_9BACE</name>
<dbReference type="PANTHER" id="PTHR30273">
    <property type="entry name" value="PERIPLASMIC SIGNAL SENSOR AND SIGMA FACTOR ACTIVATOR FECR-RELATED"/>
    <property type="match status" value="1"/>
</dbReference>